<dbReference type="Gene3D" id="1.10.10.10">
    <property type="entry name" value="Winged helix-like DNA-binding domain superfamily/Winged helix DNA-binding domain"/>
    <property type="match status" value="1"/>
</dbReference>
<feature type="domain" description="HTH arsR-type" evidence="2">
    <location>
        <begin position="1"/>
        <end position="94"/>
    </location>
</feature>
<dbReference type="PANTHER" id="PTHR38600">
    <property type="entry name" value="TRANSCRIPTIONAL REGULATORY PROTEIN"/>
    <property type="match status" value="1"/>
</dbReference>
<dbReference type="SUPFAM" id="SSF46785">
    <property type="entry name" value="Winged helix' DNA-binding domain"/>
    <property type="match status" value="1"/>
</dbReference>
<dbReference type="PROSITE" id="PS50987">
    <property type="entry name" value="HTH_ARSR_2"/>
    <property type="match status" value="1"/>
</dbReference>
<dbReference type="STRING" id="927083.DB32_000296"/>
<dbReference type="KEGG" id="samy:DB32_000296"/>
<sequence length="122" mass="13551">MLEQQAAVDRVFHALGDPARRAMIDRLSRGPASVSELAAPFSMTLAAVVQHVQVLEQSGVITTQKVGRVRTCQLAPEGLAAAERWIAERRSLCERRFDRLGAFLDEEEASPTPPTNKRKKKR</sequence>
<dbReference type="EMBL" id="CP011125">
    <property type="protein sequence ID" value="AKF03147.1"/>
    <property type="molecule type" value="Genomic_DNA"/>
</dbReference>
<keyword evidence="4" id="KW-1185">Reference proteome</keyword>
<dbReference type="InterPro" id="IPR001845">
    <property type="entry name" value="HTH_ArsR_DNA-bd_dom"/>
</dbReference>
<dbReference type="Pfam" id="PF12840">
    <property type="entry name" value="HTH_20"/>
    <property type="match status" value="1"/>
</dbReference>
<dbReference type="OrthoDB" id="9790747at2"/>
<dbReference type="NCBIfam" id="NF033788">
    <property type="entry name" value="HTH_metalloreg"/>
    <property type="match status" value="1"/>
</dbReference>
<dbReference type="PANTHER" id="PTHR38600:SF2">
    <property type="entry name" value="SLL0088 PROTEIN"/>
    <property type="match status" value="1"/>
</dbReference>
<dbReference type="GO" id="GO:0003700">
    <property type="term" value="F:DNA-binding transcription factor activity"/>
    <property type="evidence" value="ECO:0007669"/>
    <property type="project" value="InterPro"/>
</dbReference>
<organism evidence="3 4">
    <name type="scientific">Sandaracinus amylolyticus</name>
    <dbReference type="NCBI Taxonomy" id="927083"/>
    <lineage>
        <taxon>Bacteria</taxon>
        <taxon>Pseudomonadati</taxon>
        <taxon>Myxococcota</taxon>
        <taxon>Polyangia</taxon>
        <taxon>Polyangiales</taxon>
        <taxon>Sandaracinaceae</taxon>
        <taxon>Sandaracinus</taxon>
    </lineage>
</organism>
<evidence type="ECO:0000259" key="2">
    <source>
        <dbReference type="PROSITE" id="PS50987"/>
    </source>
</evidence>
<dbReference type="Proteomes" id="UP000034883">
    <property type="component" value="Chromosome"/>
</dbReference>
<dbReference type="SMART" id="SM00418">
    <property type="entry name" value="HTH_ARSR"/>
    <property type="match status" value="1"/>
</dbReference>
<dbReference type="CDD" id="cd00090">
    <property type="entry name" value="HTH_ARSR"/>
    <property type="match status" value="1"/>
</dbReference>
<dbReference type="InterPro" id="IPR011991">
    <property type="entry name" value="ArsR-like_HTH"/>
</dbReference>
<evidence type="ECO:0000313" key="3">
    <source>
        <dbReference type="EMBL" id="AKF03147.1"/>
    </source>
</evidence>
<accession>A0A0F6YF23</accession>
<proteinExistence type="predicted"/>
<evidence type="ECO:0000256" key="1">
    <source>
        <dbReference type="SAM" id="MobiDB-lite"/>
    </source>
</evidence>
<gene>
    <name evidence="3" type="ORF">DB32_000296</name>
</gene>
<protein>
    <submittedName>
        <fullName evidence="3">Transcriptional regulator, ArsR family protein</fullName>
    </submittedName>
</protein>
<name>A0A0F6YF23_9BACT</name>
<dbReference type="InterPro" id="IPR036390">
    <property type="entry name" value="WH_DNA-bd_sf"/>
</dbReference>
<feature type="region of interest" description="Disordered" evidence="1">
    <location>
        <begin position="103"/>
        <end position="122"/>
    </location>
</feature>
<dbReference type="AlphaFoldDB" id="A0A0F6YF23"/>
<dbReference type="RefSeq" id="WP_053230617.1">
    <property type="nucleotide sequence ID" value="NZ_CP011125.1"/>
</dbReference>
<evidence type="ECO:0000313" key="4">
    <source>
        <dbReference type="Proteomes" id="UP000034883"/>
    </source>
</evidence>
<reference evidence="3 4" key="1">
    <citation type="submission" date="2015-03" db="EMBL/GenBank/DDBJ databases">
        <title>Genome assembly of Sandaracinus amylolyticus DSM 53668.</title>
        <authorList>
            <person name="Sharma G."/>
            <person name="Subramanian S."/>
        </authorList>
    </citation>
    <scope>NUCLEOTIDE SEQUENCE [LARGE SCALE GENOMIC DNA]</scope>
    <source>
        <strain evidence="3 4">DSM 53668</strain>
    </source>
</reference>
<dbReference type="InterPro" id="IPR036388">
    <property type="entry name" value="WH-like_DNA-bd_sf"/>
</dbReference>